<dbReference type="InterPro" id="IPR052970">
    <property type="entry name" value="Inner_ear_hair_cell_LOXHD"/>
</dbReference>
<feature type="compositionally biased region" description="Basic and acidic residues" evidence="2">
    <location>
        <begin position="506"/>
        <end position="527"/>
    </location>
</feature>
<dbReference type="Pfam" id="PF03607">
    <property type="entry name" value="DCX"/>
    <property type="match status" value="2"/>
</dbReference>
<dbReference type="PANTHER" id="PTHR45901">
    <property type="entry name" value="PROTEIN CBG12474"/>
    <property type="match status" value="1"/>
</dbReference>
<protein>
    <recommendedName>
        <fullName evidence="7">Doublecortin domain-containing protein</fullName>
    </recommendedName>
</protein>
<dbReference type="EMBL" id="BTSX01000005">
    <property type="protein sequence ID" value="GMS99926.1"/>
    <property type="molecule type" value="Genomic_DNA"/>
</dbReference>
<dbReference type="InterPro" id="IPR000048">
    <property type="entry name" value="IQ_motif_EF-hand-BS"/>
</dbReference>
<dbReference type="PROSITE" id="PS50309">
    <property type="entry name" value="DC"/>
    <property type="match status" value="1"/>
</dbReference>
<accession>A0AAV5U087</accession>
<evidence type="ECO:0000313" key="6">
    <source>
        <dbReference type="Proteomes" id="UP001432027"/>
    </source>
</evidence>
<feature type="compositionally biased region" description="Pro residues" evidence="2">
    <location>
        <begin position="596"/>
        <end position="606"/>
    </location>
</feature>
<dbReference type="InterPro" id="IPR036392">
    <property type="entry name" value="PLAT/LH2_dom_sf"/>
</dbReference>
<feature type="region of interest" description="Disordered" evidence="2">
    <location>
        <begin position="647"/>
        <end position="670"/>
    </location>
</feature>
<gene>
    <name evidence="5" type="ORF">PENTCL1PPCAC_22101</name>
</gene>
<dbReference type="Proteomes" id="UP001432027">
    <property type="component" value="Unassembled WGS sequence"/>
</dbReference>
<dbReference type="PROSITE" id="PS50096">
    <property type="entry name" value="IQ"/>
    <property type="match status" value="2"/>
</dbReference>
<feature type="compositionally biased region" description="Basic and acidic residues" evidence="2">
    <location>
        <begin position="292"/>
        <end position="302"/>
    </location>
</feature>
<feature type="domain" description="Doublecortin" evidence="4">
    <location>
        <begin position="34"/>
        <end position="116"/>
    </location>
</feature>
<reference evidence="5" key="1">
    <citation type="submission" date="2023-10" db="EMBL/GenBank/DDBJ databases">
        <title>Genome assembly of Pristionchus species.</title>
        <authorList>
            <person name="Yoshida K."/>
            <person name="Sommer R.J."/>
        </authorList>
    </citation>
    <scope>NUCLEOTIDE SEQUENCE</scope>
    <source>
        <strain evidence="5">RS0144</strain>
    </source>
</reference>
<feature type="region of interest" description="Disordered" evidence="2">
    <location>
        <begin position="1121"/>
        <end position="1144"/>
    </location>
</feature>
<sequence length="1401" mass="156937">QRPMALPNVPDPVNGMIRSYDNTRRTYSRPFSAKTVFFYKDGDEHFTGVRLPVSKNRYRTIDSLLDDLNSTLYMPFGVRRLTTPMGRTNIEDLDQLQHMGKYVATSSKFPRGINLSALERFAKARQAAHARLSRETDGGQSYWVPTSPSYKTKLRMTRSLGLNYVPSRQIFLVLNGTSKMYRTLINPSRLPTMEKLLSEASEGLGIAIHRLFTISGKRIYHANELVNIDPPKAIAVPRHAKPIMQERTRFLPPINPPSGRHGTFTKKTSEKTATTNRTTLTSLTASTSSQKSEPENLMEKPRAFIRRTAVRKSTGAPPKKKKNEPIRVGRRSNAPHAATAAVGVAAGAAGVVLPKLTQRRKGGDETDSGKATSAASSREKGRLIEDDDDSGDDYPERRDDVTLTPESRNAALIREEHEERHAHHHHHEERREQDIIKYDDDDIVPTRGDTANTELESVQSSSEDEQPDTGDEFAGEDDGEQDRYSSAHHQAATVIQAHVRGHLTRKSLDDNHNEPGHHERDQDEEAHNHHHHHDAHEASDDESYQSSSEDDQPDTDDESGIAPIPEEEEEDEEAKEMNNNEEHDDTYEISHTPRPINAPPSPPPPGTGSDDEDRYGSAHHKAATVIQAHMRGHLARKRVGIMRKTHAHPEEEEDHKPNTPPPEEPHQAADAAEDEIIDRDDSPNHSTQSEPIMTSSGQMTYSITVLTGNRWGADSEVDLYLTIFGDTRMSEKIDLVENEPHSARHHRPHHHRSSSSPLAAHSTWLQMRTPKHRQNQLDTFHTTHPHLGTLQKIVIGHDTKGYGAGIFIDHVLITENTVDGRQFVFYISKWFDSGQVDGKLVRTCPLSAFYYINSIPGESTPTLGRWEFVLHNGLPNGDGGTTSNLRVIGFGSTGVSVSPVGNDSSLQKVPSTSLIQIDFGTGIGELLKVRIEVDGEGSKPDYYIEYVEMRDLDTDERLAVRVSNWLDFTGTRTKKVQAFRELAVFRSGTGNFLQNYQYEGKISLSDTSLLSSRSMEAQLVGEYSDSGVFPLIANKDDKKGEYSFKVECVHLGKMQYLKIFPDFTDIGRDIFVGMSLLQNIWEKHQLSDVAIGEGIIASSSWVRQSTHDPYRYALNESHVQEWEDDEEADGNGDGSPKNKKEKRQFKRMQFESIKPLATRSKKREEEDAVDEDDWLLSMHVTGSPPPPRVTLIADSQEFEMPQVETTDEDDSPDILHFGFKHAPSIGRVDKLRLFCSPEGDKLLHIARMRLVNRANNEQLHYPAATIAPAPDAIIEFPAVYPDKAPRTSLTYTVALETLEISPDSFTPFVQINGNDSNTGFRPFGEQLLVGERHEFKFEAIDVGTPSSIELRLEPLEKEATAVRWSGNAMVAGSDIEQHYTIEGEMAVSTPSVAVKKKLRPL</sequence>
<dbReference type="GO" id="GO:0035556">
    <property type="term" value="P:intracellular signal transduction"/>
    <property type="evidence" value="ECO:0007669"/>
    <property type="project" value="InterPro"/>
</dbReference>
<feature type="compositionally biased region" description="Low complexity" evidence="2">
    <location>
        <begin position="272"/>
        <end position="289"/>
    </location>
</feature>
<dbReference type="SMART" id="SM00015">
    <property type="entry name" value="IQ"/>
    <property type="match status" value="2"/>
</dbReference>
<feature type="region of interest" description="Disordered" evidence="2">
    <location>
        <begin position="355"/>
        <end position="619"/>
    </location>
</feature>
<dbReference type="SUPFAM" id="SSF49723">
    <property type="entry name" value="Lipase/lipooxygenase domain (PLAT/LH2 domain)"/>
    <property type="match status" value="2"/>
</dbReference>
<feature type="compositionally biased region" description="Polar residues" evidence="2">
    <location>
        <begin position="449"/>
        <end position="461"/>
    </location>
</feature>
<feature type="compositionally biased region" description="Acidic residues" evidence="2">
    <location>
        <begin position="462"/>
        <end position="480"/>
    </location>
</feature>
<proteinExistence type="predicted"/>
<dbReference type="SUPFAM" id="SSF89837">
    <property type="entry name" value="Doublecortin (DC)"/>
    <property type="match status" value="2"/>
</dbReference>
<dbReference type="PANTHER" id="PTHR45901:SF7">
    <property type="entry name" value="OXYGEN-REGULATED PROTEIN 1"/>
    <property type="match status" value="1"/>
</dbReference>
<dbReference type="CDD" id="cd23767">
    <property type="entry name" value="IQCD"/>
    <property type="match status" value="2"/>
</dbReference>
<comment type="caution">
    <text evidence="5">The sequence shown here is derived from an EMBL/GenBank/DDBJ whole genome shotgun (WGS) entry which is preliminary data.</text>
</comment>
<dbReference type="Gene3D" id="1.20.5.190">
    <property type="match status" value="1"/>
</dbReference>
<organism evidence="5 6">
    <name type="scientific">Pristionchus entomophagus</name>
    <dbReference type="NCBI Taxonomy" id="358040"/>
    <lineage>
        <taxon>Eukaryota</taxon>
        <taxon>Metazoa</taxon>
        <taxon>Ecdysozoa</taxon>
        <taxon>Nematoda</taxon>
        <taxon>Chromadorea</taxon>
        <taxon>Rhabditida</taxon>
        <taxon>Rhabditina</taxon>
        <taxon>Diplogasteromorpha</taxon>
        <taxon>Diplogasteroidea</taxon>
        <taxon>Neodiplogasteridae</taxon>
        <taxon>Pristionchus</taxon>
    </lineage>
</organism>
<feature type="compositionally biased region" description="Basic and acidic residues" evidence="2">
    <location>
        <begin position="429"/>
        <end position="438"/>
    </location>
</feature>
<name>A0AAV5U087_9BILA</name>
<evidence type="ECO:0000259" key="4">
    <source>
        <dbReference type="PROSITE" id="PS50309"/>
    </source>
</evidence>
<evidence type="ECO:0008006" key="7">
    <source>
        <dbReference type="Google" id="ProtNLM"/>
    </source>
</evidence>
<dbReference type="PROSITE" id="PS50095">
    <property type="entry name" value="PLAT"/>
    <property type="match status" value="2"/>
</dbReference>
<dbReference type="InterPro" id="IPR036572">
    <property type="entry name" value="Doublecortin_dom_sf"/>
</dbReference>
<dbReference type="InterPro" id="IPR003533">
    <property type="entry name" value="Doublecortin_dom"/>
</dbReference>
<feature type="domain" description="PLAT" evidence="3">
    <location>
        <begin position="864"/>
        <end position="980"/>
    </location>
</feature>
<evidence type="ECO:0000256" key="2">
    <source>
        <dbReference type="SAM" id="MobiDB-lite"/>
    </source>
</evidence>
<feature type="region of interest" description="Disordered" evidence="2">
    <location>
        <begin position="249"/>
        <end position="335"/>
    </location>
</feature>
<evidence type="ECO:0000259" key="3">
    <source>
        <dbReference type="PROSITE" id="PS50095"/>
    </source>
</evidence>
<dbReference type="Gene3D" id="3.10.20.230">
    <property type="entry name" value="Doublecortin domain"/>
    <property type="match status" value="2"/>
</dbReference>
<dbReference type="Pfam" id="PF00612">
    <property type="entry name" value="IQ"/>
    <property type="match status" value="2"/>
</dbReference>
<dbReference type="InterPro" id="IPR001024">
    <property type="entry name" value="PLAT/LH2_dom"/>
</dbReference>
<dbReference type="Gene3D" id="2.60.60.20">
    <property type="entry name" value="PLAT/LH2 domain"/>
    <property type="match status" value="2"/>
</dbReference>
<feature type="domain" description="PLAT" evidence="3">
    <location>
        <begin position="699"/>
        <end position="845"/>
    </location>
</feature>
<evidence type="ECO:0000256" key="1">
    <source>
        <dbReference type="PROSITE-ProRule" id="PRU00152"/>
    </source>
</evidence>
<feature type="compositionally biased region" description="Acidic residues" evidence="2">
    <location>
        <begin position="539"/>
        <end position="574"/>
    </location>
</feature>
<comment type="caution">
    <text evidence="1">Lacks conserved residue(s) required for the propagation of feature annotation.</text>
</comment>
<dbReference type="SMART" id="SM00537">
    <property type="entry name" value="DCX"/>
    <property type="match status" value="2"/>
</dbReference>
<feature type="non-terminal residue" evidence="5">
    <location>
        <position position="1"/>
    </location>
</feature>
<evidence type="ECO:0000313" key="5">
    <source>
        <dbReference type="EMBL" id="GMS99926.1"/>
    </source>
</evidence>
<keyword evidence="6" id="KW-1185">Reference proteome</keyword>